<dbReference type="FunFam" id="2.40.50.140:FF:000165">
    <property type="entry name" value="Chaperone CsaA"/>
    <property type="match status" value="1"/>
</dbReference>
<keyword evidence="7" id="KW-1185">Reference proteome</keyword>
<dbReference type="Proteomes" id="UP000510643">
    <property type="component" value="Chromosome"/>
</dbReference>
<dbReference type="CDD" id="cd02798">
    <property type="entry name" value="tRNA_bind_CsaA"/>
    <property type="match status" value="1"/>
</dbReference>
<dbReference type="Gene3D" id="2.40.50.140">
    <property type="entry name" value="Nucleic acid-binding proteins"/>
    <property type="match status" value="1"/>
</dbReference>
<dbReference type="InterPro" id="IPR051270">
    <property type="entry name" value="Tyrosine-tRNA_ligase_regulator"/>
</dbReference>
<sequence length="146" mass="16576">MKTKYADEKTDLEKILQTIYDKENKPKEEPKPENNTETISWQDFEKVDMRIGTIISANDFPKARNPAYQLEIDFGPLGIKKSSAQITSLYSKEELIGKQIMAVVNFPKKQIATFMSECLVMGVYGNNNDVILLNPERKVENGSKIG</sequence>
<dbReference type="NCBIfam" id="TIGR02222">
    <property type="entry name" value="chap_CsaA"/>
    <property type="match status" value="1"/>
</dbReference>
<dbReference type="InterPro" id="IPR002547">
    <property type="entry name" value="tRNA-bd_dom"/>
</dbReference>
<evidence type="ECO:0000256" key="2">
    <source>
        <dbReference type="ARBA" id="ARBA00022884"/>
    </source>
</evidence>
<evidence type="ECO:0000256" key="3">
    <source>
        <dbReference type="PROSITE-ProRule" id="PRU00209"/>
    </source>
</evidence>
<name>A0A7H9DX74_9FLAO</name>
<dbReference type="AlphaFoldDB" id="A0A7H9DX74"/>
<reference evidence="6 7" key="1">
    <citation type="submission" date="2019-06" db="EMBL/GenBank/DDBJ databases">
        <title>Emergence of pandrug resistant Empedobacter falsenii in China.</title>
        <authorList>
            <person name="Dong N."/>
            <person name="Chen S."/>
            <person name="Zhang R."/>
        </authorList>
    </citation>
    <scope>NUCLEOTIDE SEQUENCE [LARGE SCALE GENOMIC DNA]</scope>
    <source>
        <strain evidence="6 7">1681-1</strain>
    </source>
</reference>
<dbReference type="NCBIfam" id="NF007495">
    <property type="entry name" value="PRK10089.1-4"/>
    <property type="match status" value="1"/>
</dbReference>
<organism evidence="6 7">
    <name type="scientific">Empedobacter falsenii</name>
    <dbReference type="NCBI Taxonomy" id="343874"/>
    <lineage>
        <taxon>Bacteria</taxon>
        <taxon>Pseudomonadati</taxon>
        <taxon>Bacteroidota</taxon>
        <taxon>Flavobacteriia</taxon>
        <taxon>Flavobacteriales</taxon>
        <taxon>Weeksellaceae</taxon>
        <taxon>Empedobacter</taxon>
    </lineage>
</organism>
<evidence type="ECO:0000313" key="7">
    <source>
        <dbReference type="Proteomes" id="UP000510643"/>
    </source>
</evidence>
<evidence type="ECO:0000313" key="6">
    <source>
        <dbReference type="EMBL" id="QLL59774.1"/>
    </source>
</evidence>
<accession>A0A7H9DX74</accession>
<proteinExistence type="predicted"/>
<dbReference type="EMBL" id="CP040908">
    <property type="protein sequence ID" value="QLL59774.1"/>
    <property type="molecule type" value="Genomic_DNA"/>
</dbReference>
<dbReference type="KEGG" id="efal:FH779_02365"/>
<dbReference type="PROSITE" id="PS50886">
    <property type="entry name" value="TRBD"/>
    <property type="match status" value="1"/>
</dbReference>
<evidence type="ECO:0000259" key="5">
    <source>
        <dbReference type="PROSITE" id="PS50886"/>
    </source>
</evidence>
<keyword evidence="2 3" id="KW-0694">RNA-binding</keyword>
<dbReference type="NCBIfam" id="NF007494">
    <property type="entry name" value="PRK10089.1-3"/>
    <property type="match status" value="1"/>
</dbReference>
<dbReference type="GO" id="GO:0000049">
    <property type="term" value="F:tRNA binding"/>
    <property type="evidence" value="ECO:0007669"/>
    <property type="project" value="UniProtKB-UniRule"/>
</dbReference>
<dbReference type="PANTHER" id="PTHR11586">
    <property type="entry name" value="TRNA-AMINOACYLATION COFACTOR ARC1 FAMILY MEMBER"/>
    <property type="match status" value="1"/>
</dbReference>
<dbReference type="InterPro" id="IPR012340">
    <property type="entry name" value="NA-bd_OB-fold"/>
</dbReference>
<feature type="domain" description="TRNA-binding" evidence="5">
    <location>
        <begin position="43"/>
        <end position="146"/>
    </location>
</feature>
<protein>
    <submittedName>
        <fullName evidence="6">tRNA-binding protein</fullName>
    </submittedName>
</protein>
<dbReference type="InterPro" id="IPR008231">
    <property type="entry name" value="CsaA"/>
</dbReference>
<dbReference type="SUPFAM" id="SSF50249">
    <property type="entry name" value="Nucleic acid-binding proteins"/>
    <property type="match status" value="1"/>
</dbReference>
<gene>
    <name evidence="6" type="ORF">FH779_02365</name>
</gene>
<keyword evidence="1 3" id="KW-0820">tRNA-binding</keyword>
<dbReference type="Pfam" id="PF01588">
    <property type="entry name" value="tRNA_bind"/>
    <property type="match status" value="1"/>
</dbReference>
<evidence type="ECO:0000256" key="4">
    <source>
        <dbReference type="SAM" id="MobiDB-lite"/>
    </source>
</evidence>
<feature type="region of interest" description="Disordered" evidence="4">
    <location>
        <begin position="18"/>
        <end position="40"/>
    </location>
</feature>
<feature type="compositionally biased region" description="Basic and acidic residues" evidence="4">
    <location>
        <begin position="18"/>
        <end position="34"/>
    </location>
</feature>
<dbReference type="PANTHER" id="PTHR11586:SF37">
    <property type="entry name" value="TRNA-BINDING DOMAIN-CONTAINING PROTEIN"/>
    <property type="match status" value="1"/>
</dbReference>
<evidence type="ECO:0000256" key="1">
    <source>
        <dbReference type="ARBA" id="ARBA00022555"/>
    </source>
</evidence>